<dbReference type="EMBL" id="JBHSZQ010000052">
    <property type="protein sequence ID" value="MFC7127764.1"/>
    <property type="molecule type" value="Genomic_DNA"/>
</dbReference>
<dbReference type="Gene3D" id="2.120.10.30">
    <property type="entry name" value="TolB, C-terminal domain"/>
    <property type="match status" value="1"/>
</dbReference>
<dbReference type="AlphaFoldDB" id="A0ABD5XB24"/>
<accession>A0ABD5XB24</accession>
<reference evidence="3 4" key="1">
    <citation type="journal article" date="2014" name="Int. J. Syst. Evol. Microbiol.">
        <title>Complete genome sequence of Corynebacterium casei LMG S-19264T (=DSM 44701T), isolated from a smear-ripened cheese.</title>
        <authorList>
            <consortium name="US DOE Joint Genome Institute (JGI-PGF)"/>
            <person name="Walter F."/>
            <person name="Albersmeier A."/>
            <person name="Kalinowski J."/>
            <person name="Ruckert C."/>
        </authorList>
    </citation>
    <scope>NUCLEOTIDE SEQUENCE [LARGE SCALE GENOMIC DNA]</scope>
    <source>
        <strain evidence="3 4">CGMCC 4.7215</strain>
    </source>
</reference>
<sequence>MKRRQFLTATTLAVTGIAGCLSQDETAETESTVHDTPDTDSDVFTDLPDSVGLEPVASGLTGPLDVAFADGKRYIAEQRGTVQVHEEGGVRSEPLVKLQDDLETGGEKGLLGLAVHPEDDTRLFVRYSAPSRPGTPSEFSHTFVLSEFRVMKNGRSVDRETERTVLEIPQPQGNHNAGDIEFGPDGYLYVAVGDGGAGGDQGAGHVADWYDGVAGGNGQDITENLLGSILRIDVDADPTRPPLRGNPSDYDDEAGYAVPSDNPLVGTDGRDEQFAWGLRNPWRMAFDGTDLYAGDVGQSEYEEVDHIESGGNYGWNVREGQHCYRTDDCPGTTPEAVRAGEPLVEPVIEYPHSGSPVSGISVIGGNIYRGSTVPGLKGMYIFGDFRAGGTLFVGGPTEDSGWPTTVLSIADGDAEKLQRIRWLGRHNGEMYVAGVGAGSGALHRLVSAEK</sequence>
<dbReference type="InterPro" id="IPR011042">
    <property type="entry name" value="6-blade_b-propeller_TolB-like"/>
</dbReference>
<dbReference type="PANTHER" id="PTHR19328:SF75">
    <property type="entry name" value="ALDOSE SUGAR DEHYDROGENASE YLII"/>
    <property type="match status" value="1"/>
</dbReference>
<dbReference type="RefSeq" id="WP_267636781.1">
    <property type="nucleotide sequence ID" value="NZ_JAODIY010000006.1"/>
</dbReference>
<dbReference type="InterPro" id="IPR012938">
    <property type="entry name" value="Glc/Sorbosone_DH"/>
</dbReference>
<gene>
    <name evidence="3" type="ORF">ACFQJ7_17360</name>
</gene>
<evidence type="ECO:0000313" key="3">
    <source>
        <dbReference type="EMBL" id="MFC7127764.1"/>
    </source>
</evidence>
<feature type="domain" description="Glucose/Sorbosone dehydrogenase" evidence="2">
    <location>
        <begin position="62"/>
        <end position="238"/>
    </location>
</feature>
<dbReference type="SUPFAM" id="SSF50952">
    <property type="entry name" value="Soluble quinoprotein glucose dehydrogenase"/>
    <property type="match status" value="1"/>
</dbReference>
<dbReference type="InterPro" id="IPR011041">
    <property type="entry name" value="Quinoprot_gluc/sorb_DH_b-prop"/>
</dbReference>
<protein>
    <submittedName>
        <fullName evidence="3">PQQ-dependent sugar dehydrogenase</fullName>
    </submittedName>
</protein>
<name>A0ABD5XB24_9EURY</name>
<comment type="caution">
    <text evidence="3">The sequence shown here is derived from an EMBL/GenBank/DDBJ whole genome shotgun (WGS) entry which is preliminary data.</text>
</comment>
<organism evidence="3 4">
    <name type="scientific">Halovenus rubra</name>
    <dbReference type="NCBI Taxonomy" id="869890"/>
    <lineage>
        <taxon>Archaea</taxon>
        <taxon>Methanobacteriati</taxon>
        <taxon>Methanobacteriota</taxon>
        <taxon>Stenosarchaea group</taxon>
        <taxon>Halobacteria</taxon>
        <taxon>Halobacteriales</taxon>
        <taxon>Haloarculaceae</taxon>
        <taxon>Halovenus</taxon>
    </lineage>
</organism>
<dbReference type="PROSITE" id="PS51257">
    <property type="entry name" value="PROKAR_LIPOPROTEIN"/>
    <property type="match status" value="1"/>
</dbReference>
<proteinExistence type="predicted"/>
<feature type="domain" description="Glucose/Sorbosone dehydrogenase" evidence="2">
    <location>
        <begin position="258"/>
        <end position="387"/>
    </location>
</feature>
<dbReference type="Pfam" id="PF07995">
    <property type="entry name" value="GSDH"/>
    <property type="match status" value="2"/>
</dbReference>
<evidence type="ECO:0000259" key="2">
    <source>
        <dbReference type="Pfam" id="PF07995"/>
    </source>
</evidence>
<dbReference type="Proteomes" id="UP001596414">
    <property type="component" value="Unassembled WGS sequence"/>
</dbReference>
<feature type="region of interest" description="Disordered" evidence="1">
    <location>
        <begin position="236"/>
        <end position="255"/>
    </location>
</feature>
<evidence type="ECO:0000313" key="4">
    <source>
        <dbReference type="Proteomes" id="UP001596414"/>
    </source>
</evidence>
<evidence type="ECO:0000256" key="1">
    <source>
        <dbReference type="SAM" id="MobiDB-lite"/>
    </source>
</evidence>
<dbReference type="PANTHER" id="PTHR19328">
    <property type="entry name" value="HEDGEHOG-INTERACTING PROTEIN"/>
    <property type="match status" value="1"/>
</dbReference>